<dbReference type="AlphaFoldDB" id="A0A6C0KDG5"/>
<evidence type="ECO:0008006" key="2">
    <source>
        <dbReference type="Google" id="ProtNLM"/>
    </source>
</evidence>
<name>A0A6C0KDG5_9ZZZZ</name>
<reference evidence="1" key="1">
    <citation type="journal article" date="2020" name="Nature">
        <title>Giant virus diversity and host interactions through global metagenomics.</title>
        <authorList>
            <person name="Schulz F."/>
            <person name="Roux S."/>
            <person name="Paez-Espino D."/>
            <person name="Jungbluth S."/>
            <person name="Walsh D.A."/>
            <person name="Denef V.J."/>
            <person name="McMahon K.D."/>
            <person name="Konstantinidis K.T."/>
            <person name="Eloe-Fadrosh E.A."/>
            <person name="Kyrpides N.C."/>
            <person name="Woyke T."/>
        </authorList>
    </citation>
    <scope>NUCLEOTIDE SEQUENCE</scope>
    <source>
        <strain evidence="1">GVMAG-S-3300011013-78</strain>
    </source>
</reference>
<proteinExistence type="predicted"/>
<accession>A0A6C0KDG5</accession>
<sequence length="110" mass="12809">MATNTPKIVYIECSKCKTQTPIGKFCIECGEKNTVEFLDYRIKSQKDANPTMIRICSYCNIDSNHIESKRRPFDSWSRNFINSKCTNCEKMNPKTIEIKLSDYNKLIVIK</sequence>
<protein>
    <recommendedName>
        <fullName evidence="2">DZANK-type domain-containing protein</fullName>
    </recommendedName>
</protein>
<evidence type="ECO:0000313" key="1">
    <source>
        <dbReference type="EMBL" id="QHU16062.1"/>
    </source>
</evidence>
<dbReference type="EMBL" id="MN740876">
    <property type="protein sequence ID" value="QHU16062.1"/>
    <property type="molecule type" value="Genomic_DNA"/>
</dbReference>
<organism evidence="1">
    <name type="scientific">viral metagenome</name>
    <dbReference type="NCBI Taxonomy" id="1070528"/>
    <lineage>
        <taxon>unclassified sequences</taxon>
        <taxon>metagenomes</taxon>
        <taxon>organismal metagenomes</taxon>
    </lineage>
</organism>